<name>A0ABT4IKJ3_9EURY</name>
<proteinExistence type="predicted"/>
<evidence type="ECO:0008006" key="3">
    <source>
        <dbReference type="Google" id="ProtNLM"/>
    </source>
</evidence>
<keyword evidence="2" id="KW-1185">Reference proteome</keyword>
<dbReference type="RefSeq" id="WP_268922497.1">
    <property type="nucleotide sequence ID" value="NZ_JAPTGC010000003.1"/>
</dbReference>
<protein>
    <recommendedName>
        <fullName evidence="3">ASCH domain-containing protein</fullName>
    </recommendedName>
</protein>
<dbReference type="EMBL" id="JAPTGC010000003">
    <property type="protein sequence ID" value="MCZ0862268.1"/>
    <property type="molecule type" value="Genomic_DNA"/>
</dbReference>
<organism evidence="1 2">
    <name type="scientific">Methanocorpusculum vombati</name>
    <dbReference type="NCBI Taxonomy" id="3002864"/>
    <lineage>
        <taxon>Archaea</taxon>
        <taxon>Methanobacteriati</taxon>
        <taxon>Methanobacteriota</taxon>
        <taxon>Stenosarchaea group</taxon>
        <taxon>Methanomicrobia</taxon>
        <taxon>Methanomicrobiales</taxon>
        <taxon>Methanocorpusculaceae</taxon>
        <taxon>Methanocorpusculum</taxon>
    </lineage>
</organism>
<gene>
    <name evidence="1" type="ORF">O0S09_03235</name>
</gene>
<comment type="caution">
    <text evidence="1">The sequence shown here is derived from an EMBL/GenBank/DDBJ whole genome shotgun (WGS) entry which is preliminary data.</text>
</comment>
<evidence type="ECO:0000313" key="2">
    <source>
        <dbReference type="Proteomes" id="UP001141336"/>
    </source>
</evidence>
<dbReference type="Proteomes" id="UP001141336">
    <property type="component" value="Unassembled WGS sequence"/>
</dbReference>
<reference evidence="1" key="1">
    <citation type="submission" date="2022-12" db="EMBL/GenBank/DDBJ databases">
        <title>Isolation and characterisation of novel Methanocorpusculum spp. from native Australian herbivores indicates the genus is ancestrally host-associated.</title>
        <authorList>
            <person name="Volmer J.G."/>
            <person name="Soo R.M."/>
            <person name="Evans P.N."/>
            <person name="Hoedt E.C."/>
            <person name="Astorga Alsina A.L."/>
            <person name="Woodcroft B.J."/>
            <person name="Tyson G.W."/>
            <person name="Hugenholtz P."/>
            <person name="Morrison M."/>
        </authorList>
    </citation>
    <scope>NUCLEOTIDE SEQUENCE</scope>
    <source>
        <strain evidence="1">CW153</strain>
    </source>
</reference>
<accession>A0ABT4IKJ3</accession>
<evidence type="ECO:0000313" key="1">
    <source>
        <dbReference type="EMBL" id="MCZ0862268.1"/>
    </source>
</evidence>
<sequence length="111" mass="13009">MTEITLDFQPQMSRAMIAGEKICTTRRSKHGECGDTFTISGTSGQEYTFKILSVVKTTLKKAIEEYYELEGFKNPDEMFNFWIKAYDIQNTYQFTREYHKQPVFLHFLTPA</sequence>